<dbReference type="AlphaFoldDB" id="A0A178MUA1"/>
<evidence type="ECO:0000313" key="2">
    <source>
        <dbReference type="Proteomes" id="UP000078428"/>
    </source>
</evidence>
<dbReference type="EMBL" id="LWQT01000038">
    <property type="protein sequence ID" value="OAN53838.1"/>
    <property type="molecule type" value="Genomic_DNA"/>
</dbReference>
<protein>
    <submittedName>
        <fullName evidence="1">Uncharacterized protein</fullName>
    </submittedName>
</protein>
<dbReference type="STRING" id="1285242.A6A04_13150"/>
<sequence length="344" mass="37722">MGGGNGQTSIETILNKQKVDSARNSMYYNAAERIGYIQEGKLEPTSDWEKIVGYAMNKGQPTVVFIDEQGQMQAQLQTEADLSKYNSGQVRALLETMVAVDEMAQKIKANETNQEWLDNLAGAGTDLSLVANYVISPQTTTPNNWEQQGVLYLSNGQPFKISLDAEGKLQVTDQMFDPGLLDLPDSQRGRLMDAIGSITATIQAGTQSEEWELAAANYAAAKTPYYLEMDMNQVSMVPDTYNGDGSVATYRMEQGKIVAKESTAENITPEFLKTPPYTDIGDSTELLKQVAELIKDKKPYFLDIDPTGAVVVKEINAQSLIKYNTPVERKLDALGVGSVLSLFA</sequence>
<organism evidence="1 2">
    <name type="scientific">Paramagnetospirillum marisnigri</name>
    <dbReference type="NCBI Taxonomy" id="1285242"/>
    <lineage>
        <taxon>Bacteria</taxon>
        <taxon>Pseudomonadati</taxon>
        <taxon>Pseudomonadota</taxon>
        <taxon>Alphaproteobacteria</taxon>
        <taxon>Rhodospirillales</taxon>
        <taxon>Magnetospirillaceae</taxon>
        <taxon>Paramagnetospirillum</taxon>
    </lineage>
</organism>
<dbReference type="Proteomes" id="UP000078428">
    <property type="component" value="Unassembled WGS sequence"/>
</dbReference>
<proteinExistence type="predicted"/>
<comment type="caution">
    <text evidence="1">The sequence shown here is derived from an EMBL/GenBank/DDBJ whole genome shotgun (WGS) entry which is preliminary data.</text>
</comment>
<reference evidence="1 2" key="1">
    <citation type="submission" date="2016-04" db="EMBL/GenBank/DDBJ databases">
        <title>Draft genome sequence of freshwater magnetotactic bacteria Magnetospirillum marisnigri SP-1 and Magnetospirillum moscoviense BB-1.</title>
        <authorList>
            <person name="Koziaeva V."/>
            <person name="Dziuba M.V."/>
            <person name="Ivanov T.M."/>
            <person name="Kuznetsov B."/>
            <person name="Grouzdev D.S."/>
        </authorList>
    </citation>
    <scope>NUCLEOTIDE SEQUENCE [LARGE SCALE GENOMIC DNA]</scope>
    <source>
        <strain evidence="1 2">SP-1</strain>
    </source>
</reference>
<keyword evidence="2" id="KW-1185">Reference proteome</keyword>
<accession>A0A178MUA1</accession>
<evidence type="ECO:0000313" key="1">
    <source>
        <dbReference type="EMBL" id="OAN53838.1"/>
    </source>
</evidence>
<name>A0A178MUA1_9PROT</name>
<gene>
    <name evidence="1" type="ORF">A6A04_13150</name>
</gene>